<comment type="caution">
    <text evidence="5">The sequence shown here is derived from an EMBL/GenBank/DDBJ whole genome shotgun (WGS) entry which is preliminary data.</text>
</comment>
<dbReference type="GO" id="GO:0051082">
    <property type="term" value="F:unfolded protein binding"/>
    <property type="evidence" value="ECO:0007669"/>
    <property type="project" value="InterPro"/>
</dbReference>
<dbReference type="SMART" id="SM00935">
    <property type="entry name" value="OmpH"/>
    <property type="match status" value="1"/>
</dbReference>
<reference evidence="5 6" key="1">
    <citation type="submission" date="2019-03" db="EMBL/GenBank/DDBJ databases">
        <title>Genomic Encyclopedia of Type Strains, Phase IV (KMG-IV): sequencing the most valuable type-strain genomes for metagenomic binning, comparative biology and taxonomic classification.</title>
        <authorList>
            <person name="Goeker M."/>
        </authorList>
    </citation>
    <scope>NUCLEOTIDE SEQUENCE [LARGE SCALE GENOMIC DNA]</scope>
    <source>
        <strain evidence="5 6">DSM 203</strain>
    </source>
</reference>
<dbReference type="PANTHER" id="PTHR35089:SF1">
    <property type="entry name" value="CHAPERONE PROTEIN SKP"/>
    <property type="match status" value="1"/>
</dbReference>
<keyword evidence="3" id="KW-0175">Coiled coil</keyword>
<evidence type="ECO:0000313" key="5">
    <source>
        <dbReference type="EMBL" id="TCW33275.1"/>
    </source>
</evidence>
<feature type="chain" id="PRO_5020388521" evidence="4">
    <location>
        <begin position="23"/>
        <end position="169"/>
    </location>
</feature>
<evidence type="ECO:0000313" key="6">
    <source>
        <dbReference type="Proteomes" id="UP000295247"/>
    </source>
</evidence>
<dbReference type="EMBL" id="SMDC01000015">
    <property type="protein sequence ID" value="TCW33275.1"/>
    <property type="molecule type" value="Genomic_DNA"/>
</dbReference>
<organism evidence="5 6">
    <name type="scientific">Marichromatium gracile</name>
    <name type="common">Chromatium gracile</name>
    <dbReference type="NCBI Taxonomy" id="1048"/>
    <lineage>
        <taxon>Bacteria</taxon>
        <taxon>Pseudomonadati</taxon>
        <taxon>Pseudomonadota</taxon>
        <taxon>Gammaproteobacteria</taxon>
        <taxon>Chromatiales</taxon>
        <taxon>Chromatiaceae</taxon>
        <taxon>Marichromatium</taxon>
    </lineage>
</organism>
<dbReference type="InterPro" id="IPR024930">
    <property type="entry name" value="Skp_dom_sf"/>
</dbReference>
<name>A0A4R4A525_MARGR</name>
<dbReference type="GO" id="GO:0050821">
    <property type="term" value="P:protein stabilization"/>
    <property type="evidence" value="ECO:0007669"/>
    <property type="project" value="TreeGrafter"/>
</dbReference>
<evidence type="ECO:0000256" key="2">
    <source>
        <dbReference type="ARBA" id="ARBA00022729"/>
    </source>
</evidence>
<dbReference type="GO" id="GO:0005829">
    <property type="term" value="C:cytosol"/>
    <property type="evidence" value="ECO:0007669"/>
    <property type="project" value="TreeGrafter"/>
</dbReference>
<sequence>MSRPLQTTALLLALALPLPALAGPSVGYVDMQKVLEESRIGQQVQEQLRKDFEPRGRALAEEEQTLMQMQQSLERDAPLMSEAQVDKQRAELKERIAAYQKEAAQLQRELMKAQQEKGREIVVPAREVVNAIAEKRGLDMVVERGQNGLLYIDEGLDITEAVIERLDDD</sequence>
<dbReference type="InterPro" id="IPR005632">
    <property type="entry name" value="Chaperone_Skp"/>
</dbReference>
<dbReference type="PANTHER" id="PTHR35089">
    <property type="entry name" value="CHAPERONE PROTEIN SKP"/>
    <property type="match status" value="1"/>
</dbReference>
<dbReference type="SUPFAM" id="SSF111384">
    <property type="entry name" value="OmpH-like"/>
    <property type="match status" value="1"/>
</dbReference>
<proteinExistence type="inferred from homology"/>
<feature type="coiled-coil region" evidence="3">
    <location>
        <begin position="82"/>
        <end position="116"/>
    </location>
</feature>
<dbReference type="Gene3D" id="3.30.910.20">
    <property type="entry name" value="Skp domain"/>
    <property type="match status" value="1"/>
</dbReference>
<dbReference type="Pfam" id="PF03938">
    <property type="entry name" value="OmpH"/>
    <property type="match status" value="1"/>
</dbReference>
<dbReference type="RefSeq" id="WP_123139715.1">
    <property type="nucleotide sequence ID" value="NZ_JAKEDQ010000002.1"/>
</dbReference>
<feature type="signal peptide" evidence="4">
    <location>
        <begin position="1"/>
        <end position="22"/>
    </location>
</feature>
<accession>A0A4R4A525</accession>
<dbReference type="Proteomes" id="UP000295247">
    <property type="component" value="Unassembled WGS sequence"/>
</dbReference>
<protein>
    <submittedName>
        <fullName evidence="5">Periplasmic chaperone for outer membrane proteins Skp</fullName>
    </submittedName>
</protein>
<evidence type="ECO:0000256" key="1">
    <source>
        <dbReference type="ARBA" id="ARBA00009091"/>
    </source>
</evidence>
<evidence type="ECO:0000256" key="4">
    <source>
        <dbReference type="SAM" id="SignalP"/>
    </source>
</evidence>
<gene>
    <name evidence="5" type="ORF">EDC29_11525</name>
</gene>
<comment type="similarity">
    <text evidence="1">Belongs to the Skp family.</text>
</comment>
<dbReference type="AlphaFoldDB" id="A0A4R4A525"/>
<keyword evidence="2 4" id="KW-0732">Signal</keyword>
<evidence type="ECO:0000256" key="3">
    <source>
        <dbReference type="SAM" id="Coils"/>
    </source>
</evidence>